<dbReference type="InterPro" id="IPR002156">
    <property type="entry name" value="RNaseH_domain"/>
</dbReference>
<dbReference type="AlphaFoldDB" id="A0A7J8RGV9"/>
<reference evidence="2 3" key="1">
    <citation type="journal article" date="2019" name="Genome Biol. Evol.">
        <title>Insights into the evolution of the New World diploid cottons (Gossypium, subgenus Houzingenia) based on genome sequencing.</title>
        <authorList>
            <person name="Grover C.E."/>
            <person name="Arick M.A. 2nd"/>
            <person name="Thrash A."/>
            <person name="Conover J.L."/>
            <person name="Sanders W.S."/>
            <person name="Peterson D.G."/>
            <person name="Frelichowski J.E."/>
            <person name="Scheffler J.A."/>
            <person name="Scheffler B.E."/>
            <person name="Wendel J.F."/>
        </authorList>
    </citation>
    <scope>NUCLEOTIDE SEQUENCE [LARGE SCALE GENOMIC DNA]</scope>
    <source>
        <strain evidence="2">27</strain>
        <tissue evidence="2">Leaf</tissue>
    </source>
</reference>
<dbReference type="PANTHER" id="PTHR47723">
    <property type="entry name" value="OS05G0353850 PROTEIN"/>
    <property type="match status" value="1"/>
</dbReference>
<proteinExistence type="predicted"/>
<evidence type="ECO:0000259" key="1">
    <source>
        <dbReference type="Pfam" id="PF13456"/>
    </source>
</evidence>
<dbReference type="Gene3D" id="3.30.420.10">
    <property type="entry name" value="Ribonuclease H-like superfamily/Ribonuclease H"/>
    <property type="match status" value="1"/>
</dbReference>
<evidence type="ECO:0000313" key="2">
    <source>
        <dbReference type="EMBL" id="MBA0612780.1"/>
    </source>
</evidence>
<organism evidence="2 3">
    <name type="scientific">Gossypium davidsonii</name>
    <name type="common">Davidson's cotton</name>
    <name type="synonym">Gossypium klotzschianum subsp. davidsonii</name>
    <dbReference type="NCBI Taxonomy" id="34287"/>
    <lineage>
        <taxon>Eukaryota</taxon>
        <taxon>Viridiplantae</taxon>
        <taxon>Streptophyta</taxon>
        <taxon>Embryophyta</taxon>
        <taxon>Tracheophyta</taxon>
        <taxon>Spermatophyta</taxon>
        <taxon>Magnoliopsida</taxon>
        <taxon>eudicotyledons</taxon>
        <taxon>Gunneridae</taxon>
        <taxon>Pentapetalae</taxon>
        <taxon>rosids</taxon>
        <taxon>malvids</taxon>
        <taxon>Malvales</taxon>
        <taxon>Malvaceae</taxon>
        <taxon>Malvoideae</taxon>
        <taxon>Gossypium</taxon>
    </lineage>
</organism>
<dbReference type="GO" id="GO:0003676">
    <property type="term" value="F:nucleic acid binding"/>
    <property type="evidence" value="ECO:0007669"/>
    <property type="project" value="InterPro"/>
</dbReference>
<dbReference type="InterPro" id="IPR012337">
    <property type="entry name" value="RNaseH-like_sf"/>
</dbReference>
<protein>
    <recommendedName>
        <fullName evidence="1">RNase H type-1 domain-containing protein</fullName>
    </recommendedName>
</protein>
<dbReference type="EMBL" id="JABFAC010000005">
    <property type="protein sequence ID" value="MBA0612780.1"/>
    <property type="molecule type" value="Genomic_DNA"/>
</dbReference>
<sequence length="160" mass="17588">MAIAGHCWALFVKLQAIGSILKEAVAAVSGAAVRSRKLFMLGLGSCDIVLAELWGIFHGCKLAWTAGIRSVVIESDSEASVRMIQHGVGSCHPLFSIFEGIHHFLQKDWQWKLSHVPREVNFVPDWLADDSLSRERDLVPRVLLACISRCGGVAFPKLIP</sequence>
<dbReference type="InterPro" id="IPR036397">
    <property type="entry name" value="RNaseH_sf"/>
</dbReference>
<gene>
    <name evidence="2" type="ORF">Godav_013341</name>
</gene>
<keyword evidence="3" id="KW-1185">Reference proteome</keyword>
<evidence type="ECO:0000313" key="3">
    <source>
        <dbReference type="Proteomes" id="UP000593561"/>
    </source>
</evidence>
<feature type="domain" description="RNase H type-1" evidence="1">
    <location>
        <begin position="46"/>
        <end position="129"/>
    </location>
</feature>
<name>A0A7J8RGV9_GOSDV</name>
<dbReference type="SUPFAM" id="SSF53098">
    <property type="entry name" value="Ribonuclease H-like"/>
    <property type="match status" value="1"/>
</dbReference>
<dbReference type="InterPro" id="IPR053151">
    <property type="entry name" value="RNase_H-like"/>
</dbReference>
<dbReference type="Proteomes" id="UP000593561">
    <property type="component" value="Unassembled WGS sequence"/>
</dbReference>
<comment type="caution">
    <text evidence="2">The sequence shown here is derived from an EMBL/GenBank/DDBJ whole genome shotgun (WGS) entry which is preliminary data.</text>
</comment>
<accession>A0A7J8RGV9</accession>
<dbReference type="CDD" id="cd06222">
    <property type="entry name" value="RNase_H_like"/>
    <property type="match status" value="1"/>
</dbReference>
<dbReference type="GO" id="GO:0004523">
    <property type="term" value="F:RNA-DNA hybrid ribonuclease activity"/>
    <property type="evidence" value="ECO:0007669"/>
    <property type="project" value="InterPro"/>
</dbReference>
<dbReference type="Pfam" id="PF13456">
    <property type="entry name" value="RVT_3"/>
    <property type="match status" value="1"/>
</dbReference>
<dbReference type="InterPro" id="IPR044730">
    <property type="entry name" value="RNase_H-like_dom_plant"/>
</dbReference>
<dbReference type="PANTHER" id="PTHR47723:SF19">
    <property type="entry name" value="POLYNUCLEOTIDYL TRANSFERASE, RIBONUCLEASE H-LIKE SUPERFAMILY PROTEIN"/>
    <property type="match status" value="1"/>
</dbReference>